<dbReference type="EMBL" id="CM047750">
    <property type="protein sequence ID" value="KAJ0008090.1"/>
    <property type="molecule type" value="Genomic_DNA"/>
</dbReference>
<proteinExistence type="predicted"/>
<sequence>MNLQTSVLFKSSLLNQVGLLQISFSQLRFSQSSLKFPPNSMARYLFLSLNKCISTVHIPSRHKSITSFTSTHRPASISLRTQSNQPDLSDLSTSFDSTIDFFALQARGRHPHSQTQLTNKP</sequence>
<evidence type="ECO:0000313" key="2">
    <source>
        <dbReference type="Proteomes" id="UP001163603"/>
    </source>
</evidence>
<comment type="caution">
    <text evidence="1">The sequence shown here is derived from an EMBL/GenBank/DDBJ whole genome shotgun (WGS) entry which is preliminary data.</text>
</comment>
<evidence type="ECO:0000313" key="1">
    <source>
        <dbReference type="EMBL" id="KAJ0008090.1"/>
    </source>
</evidence>
<gene>
    <name evidence="1" type="ORF">Pint_29201</name>
</gene>
<organism evidence="1 2">
    <name type="scientific">Pistacia integerrima</name>
    <dbReference type="NCBI Taxonomy" id="434235"/>
    <lineage>
        <taxon>Eukaryota</taxon>
        <taxon>Viridiplantae</taxon>
        <taxon>Streptophyta</taxon>
        <taxon>Embryophyta</taxon>
        <taxon>Tracheophyta</taxon>
        <taxon>Spermatophyta</taxon>
        <taxon>Magnoliopsida</taxon>
        <taxon>eudicotyledons</taxon>
        <taxon>Gunneridae</taxon>
        <taxon>Pentapetalae</taxon>
        <taxon>rosids</taxon>
        <taxon>malvids</taxon>
        <taxon>Sapindales</taxon>
        <taxon>Anacardiaceae</taxon>
        <taxon>Pistacia</taxon>
    </lineage>
</organism>
<accession>A0ACC0X2A9</accession>
<keyword evidence="2" id="KW-1185">Reference proteome</keyword>
<reference evidence="2" key="1">
    <citation type="journal article" date="2023" name="G3 (Bethesda)">
        <title>Genome assembly and association tests identify interacting loci associated with vigor, precocity, and sex in interspecific pistachio rootstocks.</title>
        <authorList>
            <person name="Palmer W."/>
            <person name="Jacygrad E."/>
            <person name="Sagayaradj S."/>
            <person name="Cavanaugh K."/>
            <person name="Han R."/>
            <person name="Bertier L."/>
            <person name="Beede B."/>
            <person name="Kafkas S."/>
            <person name="Golino D."/>
            <person name="Preece J."/>
            <person name="Michelmore R."/>
        </authorList>
    </citation>
    <scope>NUCLEOTIDE SEQUENCE [LARGE SCALE GENOMIC DNA]</scope>
</reference>
<protein>
    <submittedName>
        <fullName evidence="1">Uncharacterized protein</fullName>
    </submittedName>
</protein>
<dbReference type="Proteomes" id="UP001163603">
    <property type="component" value="Chromosome 15"/>
</dbReference>
<name>A0ACC0X2A9_9ROSI</name>